<organism evidence="5 6">
    <name type="scientific">Alistipes hominis</name>
    <dbReference type="NCBI Taxonomy" id="2763015"/>
    <lineage>
        <taxon>Bacteria</taxon>
        <taxon>Pseudomonadati</taxon>
        <taxon>Bacteroidota</taxon>
        <taxon>Bacteroidia</taxon>
        <taxon>Bacteroidales</taxon>
        <taxon>Rikenellaceae</taxon>
        <taxon>Alistipes</taxon>
    </lineage>
</organism>
<keyword evidence="2 5" id="KW-0489">Methyltransferase</keyword>
<dbReference type="InterPro" id="IPR051259">
    <property type="entry name" value="rRNA_Methyltransferase"/>
</dbReference>
<dbReference type="GO" id="GO:0008168">
    <property type="term" value="F:methyltransferase activity"/>
    <property type="evidence" value="ECO:0007669"/>
    <property type="project" value="UniProtKB-KW"/>
</dbReference>
<name>A0ABR7CK14_9BACT</name>
<dbReference type="PANTHER" id="PTHR43191">
    <property type="entry name" value="RRNA METHYLTRANSFERASE 3"/>
    <property type="match status" value="1"/>
</dbReference>
<evidence type="ECO:0000313" key="6">
    <source>
        <dbReference type="Proteomes" id="UP000636891"/>
    </source>
</evidence>
<feature type="domain" description="RNA 2-O ribose methyltransferase substrate binding" evidence="4">
    <location>
        <begin position="26"/>
        <end position="94"/>
    </location>
</feature>
<sequence length="253" mass="27298">MLTKAEIAFIRSLSSRRERAASGLFVAEGEKSVREMLASSFPVRRVLAVGDGAEWLPLRADTELVRVSPKEMERISMLKTPAGVLALVEIPHYAQPERFGDGALVLALDDVQDPGNMGTIVRLADWFGIRDIVCSEATADCFNPKVVQATMGAITRVRVHYLPLSGLLEKALSDGIPVYGTFLDGDDIYGAELSADGILVMGNEGKGIGPDVEKCVSRRLYIPSYPGGTATSESLNVAVATAVACAEFRRRLR</sequence>
<dbReference type="InterPro" id="IPR001537">
    <property type="entry name" value="SpoU_MeTrfase"/>
</dbReference>
<dbReference type="PANTHER" id="PTHR43191:SF2">
    <property type="entry name" value="RRNA METHYLTRANSFERASE 3, MITOCHONDRIAL"/>
    <property type="match status" value="1"/>
</dbReference>
<evidence type="ECO:0000256" key="2">
    <source>
        <dbReference type="ARBA" id="ARBA00022603"/>
    </source>
</evidence>
<dbReference type="CDD" id="cd18109">
    <property type="entry name" value="SpoU-like_RNA-MTase"/>
    <property type="match status" value="1"/>
</dbReference>
<proteinExistence type="inferred from homology"/>
<dbReference type="InterPro" id="IPR013123">
    <property type="entry name" value="SpoU_subst-bd"/>
</dbReference>
<dbReference type="Pfam" id="PF22435">
    <property type="entry name" value="MRM3-like_sub_bind"/>
    <property type="match status" value="1"/>
</dbReference>
<evidence type="ECO:0000256" key="3">
    <source>
        <dbReference type="ARBA" id="ARBA00022679"/>
    </source>
</evidence>
<comment type="caution">
    <text evidence="5">The sequence shown here is derived from an EMBL/GenBank/DDBJ whole genome shotgun (WGS) entry which is preliminary data.</text>
</comment>
<comment type="similarity">
    <text evidence="1">Belongs to the class IV-like SAM-binding methyltransferase superfamily. RNA methyltransferase TrmH family.</text>
</comment>
<keyword evidence="3" id="KW-0808">Transferase</keyword>
<dbReference type="Pfam" id="PF00588">
    <property type="entry name" value="SpoU_methylase"/>
    <property type="match status" value="1"/>
</dbReference>
<dbReference type="InterPro" id="IPR053888">
    <property type="entry name" value="MRM3-like_sub_bind"/>
</dbReference>
<keyword evidence="6" id="KW-1185">Reference proteome</keyword>
<dbReference type="SMART" id="SM00967">
    <property type="entry name" value="SpoU_sub_bind"/>
    <property type="match status" value="1"/>
</dbReference>
<dbReference type="InterPro" id="IPR029064">
    <property type="entry name" value="Ribosomal_eL30-like_sf"/>
</dbReference>
<dbReference type="InterPro" id="IPR029028">
    <property type="entry name" value="Alpha/beta_knot_MTases"/>
</dbReference>
<reference evidence="5 6" key="1">
    <citation type="submission" date="2020-08" db="EMBL/GenBank/DDBJ databases">
        <title>Genome public.</title>
        <authorList>
            <person name="Liu C."/>
            <person name="Sun Q."/>
        </authorList>
    </citation>
    <scope>NUCLEOTIDE SEQUENCE [LARGE SCALE GENOMIC DNA]</scope>
    <source>
        <strain evidence="5 6">New-7</strain>
    </source>
</reference>
<dbReference type="Proteomes" id="UP000636891">
    <property type="component" value="Unassembled WGS sequence"/>
</dbReference>
<evidence type="ECO:0000313" key="5">
    <source>
        <dbReference type="EMBL" id="MBC5615976.1"/>
    </source>
</evidence>
<protein>
    <submittedName>
        <fullName evidence="5">RNA methyltransferase</fullName>
    </submittedName>
</protein>
<gene>
    <name evidence="5" type="ORF">H8S08_02945</name>
</gene>
<dbReference type="SUPFAM" id="SSF75217">
    <property type="entry name" value="alpha/beta knot"/>
    <property type="match status" value="1"/>
</dbReference>
<evidence type="ECO:0000256" key="1">
    <source>
        <dbReference type="ARBA" id="ARBA00007228"/>
    </source>
</evidence>
<dbReference type="EMBL" id="JACOOK010000001">
    <property type="protein sequence ID" value="MBC5615976.1"/>
    <property type="molecule type" value="Genomic_DNA"/>
</dbReference>
<dbReference type="SUPFAM" id="SSF55315">
    <property type="entry name" value="L30e-like"/>
    <property type="match status" value="1"/>
</dbReference>
<dbReference type="Gene3D" id="3.30.1330.30">
    <property type="match status" value="1"/>
</dbReference>
<dbReference type="GO" id="GO:0032259">
    <property type="term" value="P:methylation"/>
    <property type="evidence" value="ECO:0007669"/>
    <property type="project" value="UniProtKB-KW"/>
</dbReference>
<evidence type="ECO:0000259" key="4">
    <source>
        <dbReference type="SMART" id="SM00967"/>
    </source>
</evidence>
<accession>A0ABR7CK14</accession>
<dbReference type="InterPro" id="IPR029026">
    <property type="entry name" value="tRNA_m1G_MTases_N"/>
</dbReference>
<dbReference type="Gene3D" id="3.40.1280.10">
    <property type="match status" value="1"/>
</dbReference>